<feature type="transmembrane region" description="Helical" evidence="1">
    <location>
        <begin position="178"/>
        <end position="195"/>
    </location>
</feature>
<feature type="transmembrane region" description="Helical" evidence="1">
    <location>
        <begin position="365"/>
        <end position="386"/>
    </location>
</feature>
<feature type="transmembrane region" description="Helical" evidence="1">
    <location>
        <begin position="251"/>
        <end position="270"/>
    </location>
</feature>
<accession>L0FUF6</accession>
<sequence>MKSGKIYSFTDVILAMALTMGGFMLFNIYQSPLQHSLNPLFDANQYEKAYAYFRGESTDYPVNYPFSVRILVPWLAAQLPFENIIDNFKALNLCFGLAWIPLWFMVAKRIGIDRFKAWAGWFWITFHWVGVLKGNLSDPITVDVPLYCFQLLLVYALWSQRWGLLLLITPLMTIQKESILPLLLALVAFPGISLWRNHQKKAFFFLVGAFLVSLLSLKLTGHLFPPANTGNNGAVNLFYNTLGLLGHPDLFLHWICSITVAYGGFLWAFVRQQQLSSFYNQKWLAPLTLTYAFFSLFAGGDFTRIAFLGSPFIMLFLLKELALTRRQWIILLCISLPAMRLGEFLPDGGAAFEKWKTWYPEYAPWKWMVIYALYTVVVAAVSWKWLKKPKNLLD</sequence>
<protein>
    <submittedName>
        <fullName evidence="2">Uncharacterized protein</fullName>
    </submittedName>
</protein>
<keyword evidence="1" id="KW-0812">Transmembrane</keyword>
<feature type="transmembrane region" description="Helical" evidence="1">
    <location>
        <begin position="282"/>
        <end position="299"/>
    </location>
</feature>
<keyword evidence="1" id="KW-1133">Transmembrane helix</keyword>
<dbReference type="AlphaFoldDB" id="L0FUF6"/>
<keyword evidence="3" id="KW-1185">Reference proteome</keyword>
<dbReference type="eggNOG" id="ENOG5032WXA">
    <property type="taxonomic scope" value="Bacteria"/>
</dbReference>
<dbReference type="RefSeq" id="WP_015263964.1">
    <property type="nucleotide sequence ID" value="NC_019904.1"/>
</dbReference>
<name>L0FUF6_ECHVK</name>
<proteinExistence type="predicted"/>
<feature type="transmembrane region" description="Helical" evidence="1">
    <location>
        <begin position="202"/>
        <end position="224"/>
    </location>
</feature>
<dbReference type="Proteomes" id="UP000010796">
    <property type="component" value="Chromosome"/>
</dbReference>
<evidence type="ECO:0000313" key="3">
    <source>
        <dbReference type="Proteomes" id="UP000010796"/>
    </source>
</evidence>
<feature type="transmembrane region" description="Helical" evidence="1">
    <location>
        <begin position="12"/>
        <end position="29"/>
    </location>
</feature>
<evidence type="ECO:0000313" key="2">
    <source>
        <dbReference type="EMBL" id="AGA76396.1"/>
    </source>
</evidence>
<dbReference type="OrthoDB" id="923635at2"/>
<dbReference type="HOGENOM" id="CLU_626830_0_0_10"/>
<organism evidence="2 3">
    <name type="scientific">Echinicola vietnamensis (strain DSM 17526 / LMG 23754 / KMM 6221)</name>
    <dbReference type="NCBI Taxonomy" id="926556"/>
    <lineage>
        <taxon>Bacteria</taxon>
        <taxon>Pseudomonadati</taxon>
        <taxon>Bacteroidota</taxon>
        <taxon>Cytophagia</taxon>
        <taxon>Cytophagales</taxon>
        <taxon>Cyclobacteriaceae</taxon>
        <taxon>Echinicola</taxon>
    </lineage>
</organism>
<keyword evidence="1" id="KW-0472">Membrane</keyword>
<dbReference type="KEGG" id="evi:Echvi_0099"/>
<evidence type="ECO:0000256" key="1">
    <source>
        <dbReference type="SAM" id="Phobius"/>
    </source>
</evidence>
<dbReference type="EMBL" id="CP003346">
    <property type="protein sequence ID" value="AGA76396.1"/>
    <property type="molecule type" value="Genomic_DNA"/>
</dbReference>
<reference evidence="3" key="1">
    <citation type="submission" date="2012-02" db="EMBL/GenBank/DDBJ databases">
        <title>The complete genome of Echinicola vietnamensis DSM 17526.</title>
        <authorList>
            <person name="Lucas S."/>
            <person name="Copeland A."/>
            <person name="Lapidus A."/>
            <person name="Glavina del Rio T."/>
            <person name="Dalin E."/>
            <person name="Tice H."/>
            <person name="Bruce D."/>
            <person name="Goodwin L."/>
            <person name="Pitluck S."/>
            <person name="Peters L."/>
            <person name="Ovchinnikova G."/>
            <person name="Teshima H."/>
            <person name="Kyrpides N."/>
            <person name="Mavromatis K."/>
            <person name="Ivanova N."/>
            <person name="Brettin T."/>
            <person name="Detter J.C."/>
            <person name="Han C."/>
            <person name="Larimer F."/>
            <person name="Land M."/>
            <person name="Hauser L."/>
            <person name="Markowitz V."/>
            <person name="Cheng J.-F."/>
            <person name="Hugenholtz P."/>
            <person name="Woyke T."/>
            <person name="Wu D."/>
            <person name="Brambilla E."/>
            <person name="Klenk H.-P."/>
            <person name="Eisen J.A."/>
        </authorList>
    </citation>
    <scope>NUCLEOTIDE SEQUENCE [LARGE SCALE GENOMIC DNA]</scope>
    <source>
        <strain evidence="3">DSM 17526 / LMG 23754 / KMM 6221</strain>
    </source>
</reference>
<feature type="transmembrane region" description="Helical" evidence="1">
    <location>
        <begin position="90"/>
        <end position="107"/>
    </location>
</feature>
<gene>
    <name evidence="2" type="ordered locus">Echvi_0099</name>
</gene>